<comment type="caution">
    <text evidence="1">The sequence shown here is derived from an EMBL/GenBank/DDBJ whole genome shotgun (WGS) entry which is preliminary data.</text>
</comment>
<reference evidence="1 2" key="1">
    <citation type="journal article" date="2019" name="Int. J. Syst. Evol. Microbiol.">
        <title>The Global Catalogue of Microorganisms (GCM) 10K type strain sequencing project: providing services to taxonomists for standard genome sequencing and annotation.</title>
        <authorList>
            <consortium name="The Broad Institute Genomics Platform"/>
            <consortium name="The Broad Institute Genome Sequencing Center for Infectious Disease"/>
            <person name="Wu L."/>
            <person name="Ma J."/>
        </authorList>
    </citation>
    <scope>NUCLEOTIDE SEQUENCE [LARGE SCALE GENOMIC DNA]</scope>
    <source>
        <strain evidence="1 2">JCM 15577</strain>
    </source>
</reference>
<organism evidence="1 2">
    <name type="scientific">Microbacterium sediminicola</name>
    <dbReference type="NCBI Taxonomy" id="415210"/>
    <lineage>
        <taxon>Bacteria</taxon>
        <taxon>Bacillati</taxon>
        <taxon>Actinomycetota</taxon>
        <taxon>Actinomycetes</taxon>
        <taxon>Micrococcales</taxon>
        <taxon>Microbacteriaceae</taxon>
        <taxon>Microbacterium</taxon>
    </lineage>
</organism>
<sequence>MMSHGLPLADSEVEERFDVWSARAAIEYYESHAFTDGLPVVPVSESSLAAFLRTVDRDPQEVLMPMPHLNRALTVRLAAINAAMAGCLPEYFPVVVAAWEGFAAEPTPTRGIWQSTTGTAPLTLVNGPIRDQIGINCAGNIFGSGFRANATIGRAIRLAAINVFGLHPHLLDQATQATPAKYSACLGENEENSPWESLHVQHGFDSDDSTVSTFVIRSVLHLEARHCDAPEQLGHDLANSVARTGALLHEYTSSLIVLGPEHAAMCARAGWDKDTVRRFVYEAASVSRATLARVGKGAVSRHSRWRLPADHPDAIADETSARGGDDAPVLSSLDAIQVIVAGADNAGVSAVVDLFGPPRGIPFSIAKVRSSA</sequence>
<name>A0ABN2I0G7_9MICO</name>
<accession>A0ABN2I0G7</accession>
<evidence type="ECO:0000313" key="1">
    <source>
        <dbReference type="EMBL" id="GAA1696306.1"/>
    </source>
</evidence>
<protein>
    <recommendedName>
        <fullName evidence="3">MmgE/PrpD family protein</fullName>
    </recommendedName>
</protein>
<dbReference type="EMBL" id="BAAAPL010000001">
    <property type="protein sequence ID" value="GAA1696306.1"/>
    <property type="molecule type" value="Genomic_DNA"/>
</dbReference>
<evidence type="ECO:0000313" key="2">
    <source>
        <dbReference type="Proteomes" id="UP001501690"/>
    </source>
</evidence>
<dbReference type="RefSeq" id="WP_344070404.1">
    <property type="nucleotide sequence ID" value="NZ_BAAAPL010000001.1"/>
</dbReference>
<proteinExistence type="predicted"/>
<dbReference type="Proteomes" id="UP001501690">
    <property type="component" value="Unassembled WGS sequence"/>
</dbReference>
<evidence type="ECO:0008006" key="3">
    <source>
        <dbReference type="Google" id="ProtNLM"/>
    </source>
</evidence>
<keyword evidence="2" id="KW-1185">Reference proteome</keyword>
<gene>
    <name evidence="1" type="ORF">GCM10009808_11970</name>
</gene>